<accession>A0A0S7EL31</accession>
<proteinExistence type="predicted"/>
<reference evidence="1" key="1">
    <citation type="submission" date="2014-12" db="EMBL/GenBank/DDBJ databases">
        <title>Parallel Evolution in Life History Adaptation Evident in the Tissue-Specific Poeciliopsis prolifica transcriptome.</title>
        <authorList>
            <person name="Jue N.K."/>
            <person name="Foley R.J."/>
            <person name="Obergfell C."/>
            <person name="Reznick D.N."/>
            <person name="O'Neill R.J."/>
            <person name="O'Neill M.J."/>
        </authorList>
    </citation>
    <scope>NUCLEOTIDE SEQUENCE</scope>
</reference>
<feature type="non-terminal residue" evidence="1">
    <location>
        <position position="117"/>
    </location>
</feature>
<organism evidence="1">
    <name type="scientific">Poeciliopsis prolifica</name>
    <name type="common">blackstripe livebearer</name>
    <dbReference type="NCBI Taxonomy" id="188132"/>
    <lineage>
        <taxon>Eukaryota</taxon>
        <taxon>Metazoa</taxon>
        <taxon>Chordata</taxon>
        <taxon>Craniata</taxon>
        <taxon>Vertebrata</taxon>
        <taxon>Euteleostomi</taxon>
        <taxon>Actinopterygii</taxon>
        <taxon>Neopterygii</taxon>
        <taxon>Teleostei</taxon>
        <taxon>Neoteleostei</taxon>
        <taxon>Acanthomorphata</taxon>
        <taxon>Ovalentaria</taxon>
        <taxon>Atherinomorphae</taxon>
        <taxon>Cyprinodontiformes</taxon>
        <taxon>Poeciliidae</taxon>
        <taxon>Poeciliinae</taxon>
        <taxon>Poeciliopsis</taxon>
    </lineage>
</organism>
<name>A0A0S7EL31_9TELE</name>
<sequence>MAFCVQSRRGKKKGGEMERMGESLKFFKILQLRVVICCFLMPHHMAPSDLWPLLSQSCQAAQSHIALVGTTDPPFTAVSPKVIGRSNVSDLHFPLLCRRAKLLRSFDNVKGRGVAVL</sequence>
<dbReference type="EMBL" id="GBYX01476481">
    <property type="protein sequence ID" value="JAO05196.1"/>
    <property type="molecule type" value="Transcribed_RNA"/>
</dbReference>
<gene>
    <name evidence="1" type="primary">PPUP9217</name>
</gene>
<protein>
    <submittedName>
        <fullName evidence="1">PPUP9217</fullName>
    </submittedName>
</protein>
<dbReference type="AlphaFoldDB" id="A0A0S7EL31"/>
<evidence type="ECO:0000313" key="1">
    <source>
        <dbReference type="EMBL" id="JAO05196.1"/>
    </source>
</evidence>